<dbReference type="PROSITE" id="PS51257">
    <property type="entry name" value="PROKAR_LIPOPROTEIN"/>
    <property type="match status" value="1"/>
</dbReference>
<accession>A0A449A4Z8</accession>
<gene>
    <name evidence="2" type="ORF">NCTC10166_00251</name>
</gene>
<evidence type="ECO:0000313" key="2">
    <source>
        <dbReference type="EMBL" id="VEU59284.1"/>
    </source>
</evidence>
<sequence>MKIKKILKFSALGVLATTPFLSFISCGNESEQEKEIKIAIKELKESLKTDTTAQNLKTKFEGYSKDAMTIVGSKQEINLQSEALIKAFNEYYGTNLTFKQYGGTTNPGTIITTKMSSSGGIGDLLMYAIEPRSEFEGRLDKLIDTSPKAILEHDGDITGTIKFENENKSFLPQVYEYYGVVYNKDLFIEKGVNVYEGKSFDNAKVSNLQKSDAYDGTIEKDNKLYVFTNDLKESGYRKVISFLKSKGVANPFYSLAKAGTGDLWPISTHLIAGAISTIANPQVWNDEKKIITQEVIDATKKALEIMGYTTENDGKKTNNVSSGLAELAVGTTAMIQGGTFSEPDVKRNKNDVKLGLFPLPIFNKNDQTAMIYRGAAQKWAITALAKDESKLKTAKMFLQFLYKTKTGYEFLSKTFKFISPYGVPNGATNVLEPDSLLASAVNYEGENNVNKWIHDNFPEGFNTDNQILLEAANNGYANNDTLTKVQTEYKALLNGKKK</sequence>
<keyword evidence="1" id="KW-0732">Signal</keyword>
<organism evidence="2 3">
    <name type="scientific">Mesomycoplasma neurolyticum</name>
    <dbReference type="NCBI Taxonomy" id="2120"/>
    <lineage>
        <taxon>Bacteria</taxon>
        <taxon>Bacillati</taxon>
        <taxon>Mycoplasmatota</taxon>
        <taxon>Mycoplasmoidales</taxon>
        <taxon>Metamycoplasmataceae</taxon>
        <taxon>Mesomycoplasma</taxon>
    </lineage>
</organism>
<keyword evidence="3" id="KW-1185">Reference proteome</keyword>
<proteinExistence type="predicted"/>
<dbReference type="KEGG" id="mnu:NCTC10166_00251"/>
<dbReference type="SUPFAM" id="SSF53850">
    <property type="entry name" value="Periplasmic binding protein-like II"/>
    <property type="match status" value="1"/>
</dbReference>
<dbReference type="OrthoDB" id="9763054at2"/>
<evidence type="ECO:0000256" key="1">
    <source>
        <dbReference type="SAM" id="SignalP"/>
    </source>
</evidence>
<dbReference type="Gene3D" id="3.40.190.10">
    <property type="entry name" value="Periplasmic binding protein-like II"/>
    <property type="match status" value="2"/>
</dbReference>
<dbReference type="EMBL" id="LR214951">
    <property type="protein sequence ID" value="VEU59284.1"/>
    <property type="molecule type" value="Genomic_DNA"/>
</dbReference>
<protein>
    <submittedName>
        <fullName evidence="2">Uncharacterized protein</fullName>
    </submittedName>
</protein>
<dbReference type="RefSeq" id="WP_129719686.1">
    <property type="nucleotide sequence ID" value="NZ_LR214951.1"/>
</dbReference>
<feature type="signal peptide" evidence="1">
    <location>
        <begin position="1"/>
        <end position="24"/>
    </location>
</feature>
<name>A0A449A4Z8_9BACT</name>
<dbReference type="AlphaFoldDB" id="A0A449A4Z8"/>
<dbReference type="Proteomes" id="UP000289440">
    <property type="component" value="Chromosome"/>
</dbReference>
<reference evidence="2 3" key="1">
    <citation type="submission" date="2019-01" db="EMBL/GenBank/DDBJ databases">
        <authorList>
            <consortium name="Pathogen Informatics"/>
        </authorList>
    </citation>
    <scope>NUCLEOTIDE SEQUENCE [LARGE SCALE GENOMIC DNA]</scope>
    <source>
        <strain evidence="2 3">NCTC10166</strain>
    </source>
</reference>
<evidence type="ECO:0000313" key="3">
    <source>
        <dbReference type="Proteomes" id="UP000289440"/>
    </source>
</evidence>
<feature type="chain" id="PRO_5019445529" evidence="1">
    <location>
        <begin position="25"/>
        <end position="498"/>
    </location>
</feature>